<dbReference type="GeneID" id="110731649"/>
<feature type="domain" description="RRM" evidence="3">
    <location>
        <begin position="33"/>
        <end position="110"/>
    </location>
</feature>
<dbReference type="InterPro" id="IPR000504">
    <property type="entry name" value="RRM_dom"/>
</dbReference>
<dbReference type="RefSeq" id="XP_021767213.1">
    <property type="nucleotide sequence ID" value="XM_021911521.1"/>
</dbReference>
<dbReference type="Proteomes" id="UP000596660">
    <property type="component" value="Unplaced"/>
</dbReference>
<dbReference type="CDD" id="cd12384">
    <property type="entry name" value="RRM_RBM24_RBM38_like"/>
    <property type="match status" value="1"/>
</dbReference>
<evidence type="ECO:0000313" key="4">
    <source>
        <dbReference type="EnsemblPlants" id="AUR62022673-RA:cds"/>
    </source>
</evidence>
<keyword evidence="5" id="KW-1185">Reference proteome</keyword>
<dbReference type="OMA" id="CLGAQKP"/>
<dbReference type="SMR" id="A0A803M374"/>
<evidence type="ECO:0000313" key="5">
    <source>
        <dbReference type="Proteomes" id="UP000596660"/>
    </source>
</evidence>
<dbReference type="PANTHER" id="PTHR11176:SF22">
    <property type="entry name" value="RNA-BINDING PROTEIN 38-LIKE ISOFORM X1"/>
    <property type="match status" value="1"/>
</dbReference>
<dbReference type="Gramene" id="AUR62022673-RA">
    <property type="protein sequence ID" value="AUR62022673-RA:cds"/>
    <property type="gene ID" value="AUR62022673"/>
</dbReference>
<dbReference type="InterPro" id="IPR012677">
    <property type="entry name" value="Nucleotide-bd_a/b_plait_sf"/>
</dbReference>
<dbReference type="AlphaFoldDB" id="A0A803M374"/>
<evidence type="ECO:0000256" key="1">
    <source>
        <dbReference type="ARBA" id="ARBA00022884"/>
    </source>
</evidence>
<evidence type="ECO:0000256" key="2">
    <source>
        <dbReference type="PROSITE-ProRule" id="PRU00176"/>
    </source>
</evidence>
<name>A0A803M374_CHEQI</name>
<dbReference type="SMART" id="SM00360">
    <property type="entry name" value="RRM"/>
    <property type="match status" value="1"/>
</dbReference>
<proteinExistence type="predicted"/>
<protein>
    <recommendedName>
        <fullName evidence="3">RRM domain-containing protein</fullName>
    </recommendedName>
</protein>
<organism evidence="4 5">
    <name type="scientific">Chenopodium quinoa</name>
    <name type="common">Quinoa</name>
    <dbReference type="NCBI Taxonomy" id="63459"/>
    <lineage>
        <taxon>Eukaryota</taxon>
        <taxon>Viridiplantae</taxon>
        <taxon>Streptophyta</taxon>
        <taxon>Embryophyta</taxon>
        <taxon>Tracheophyta</taxon>
        <taxon>Spermatophyta</taxon>
        <taxon>Magnoliopsida</taxon>
        <taxon>eudicotyledons</taxon>
        <taxon>Gunneridae</taxon>
        <taxon>Pentapetalae</taxon>
        <taxon>Caryophyllales</taxon>
        <taxon>Chenopodiaceae</taxon>
        <taxon>Chenopodioideae</taxon>
        <taxon>Atripliceae</taxon>
        <taxon>Chenopodium</taxon>
    </lineage>
</organism>
<dbReference type="GO" id="GO:0003723">
    <property type="term" value="F:RNA binding"/>
    <property type="evidence" value="ECO:0007669"/>
    <property type="project" value="UniProtKB-UniRule"/>
</dbReference>
<dbReference type="PROSITE" id="PS50102">
    <property type="entry name" value="RRM"/>
    <property type="match status" value="1"/>
</dbReference>
<dbReference type="Pfam" id="PF00076">
    <property type="entry name" value="RRM_1"/>
    <property type="match status" value="1"/>
</dbReference>
<dbReference type="Gene3D" id="3.30.70.330">
    <property type="match status" value="1"/>
</dbReference>
<dbReference type="SUPFAM" id="SSF54928">
    <property type="entry name" value="RNA-binding domain, RBD"/>
    <property type="match status" value="1"/>
</dbReference>
<gene>
    <name evidence="4" type="primary">LOC110731649</name>
</gene>
<dbReference type="KEGG" id="cqi:110731649"/>
<keyword evidence="1 2" id="KW-0694">RNA-binding</keyword>
<accession>A0A803M374</accession>
<reference evidence="4" key="1">
    <citation type="journal article" date="2017" name="Nature">
        <title>The genome of Chenopodium quinoa.</title>
        <authorList>
            <person name="Jarvis D.E."/>
            <person name="Ho Y.S."/>
            <person name="Lightfoot D.J."/>
            <person name="Schmoeckel S.M."/>
            <person name="Li B."/>
            <person name="Borm T.J.A."/>
            <person name="Ohyanagi H."/>
            <person name="Mineta K."/>
            <person name="Michell C.T."/>
            <person name="Saber N."/>
            <person name="Kharbatia N.M."/>
            <person name="Rupper R.R."/>
            <person name="Sharp A.R."/>
            <person name="Dally N."/>
            <person name="Boughton B.A."/>
            <person name="Woo Y.H."/>
            <person name="Gao G."/>
            <person name="Schijlen E.G.W.M."/>
            <person name="Guo X."/>
            <person name="Momin A.A."/>
            <person name="Negrao S."/>
            <person name="Al-Babili S."/>
            <person name="Gehring C."/>
            <person name="Roessner U."/>
            <person name="Jung C."/>
            <person name="Murphy K."/>
            <person name="Arold S.T."/>
            <person name="Gojobori T."/>
            <person name="van der Linden C.G."/>
            <person name="van Loo E.N."/>
            <person name="Jellen E.N."/>
            <person name="Maughan P.J."/>
            <person name="Tester M."/>
        </authorList>
    </citation>
    <scope>NUCLEOTIDE SEQUENCE [LARGE SCALE GENOMIC DNA]</scope>
    <source>
        <strain evidence="4">cv. PI 614886</strain>
    </source>
</reference>
<dbReference type="PANTHER" id="PTHR11176">
    <property type="entry name" value="BOULE-RELATED"/>
    <property type="match status" value="1"/>
</dbReference>
<evidence type="ECO:0000259" key="3">
    <source>
        <dbReference type="PROSITE" id="PS50102"/>
    </source>
</evidence>
<sequence length="296" mass="32239">MSQQQRQFHMMGGNYNNNYGGGSQWMNNDTTYTKIFVGGLAWETQRETMRKYFEQFGEILEAVVITDKSTGRSKGYGFVTFKEPEAAFRACQNPSPVIDGRRANCNLASLGAQKNRPPTPQHVAGGGRFRPSSGLMNAPAYPGSSSSPYFHQPSAQPPYPYSAYGFTGYAHDTMYHHMNYYGVYGQQFTPYYPTTGGGGSGAIGYFPNYYPYYGPYTQSSQGHGFGVQYHQMVQQYPILPQHLNSTGILSLPSSTMALPTTTTSAGVTTTVGVPVVSAGHPQSITTGATTEQSSST</sequence>
<dbReference type="EnsemblPlants" id="AUR62022673-RA">
    <property type="protein sequence ID" value="AUR62022673-RA:cds"/>
    <property type="gene ID" value="AUR62022673"/>
</dbReference>
<dbReference type="OrthoDB" id="439808at2759"/>
<reference evidence="4" key="2">
    <citation type="submission" date="2021-03" db="UniProtKB">
        <authorList>
            <consortium name="EnsemblPlants"/>
        </authorList>
    </citation>
    <scope>IDENTIFICATION</scope>
</reference>
<dbReference type="FunFam" id="3.30.70.330:FF:000250">
    <property type="entry name" value="RNA-binding (RRM/RBD/RNP motifs) family protein"/>
    <property type="match status" value="1"/>
</dbReference>
<dbReference type="InterPro" id="IPR035979">
    <property type="entry name" value="RBD_domain_sf"/>
</dbReference>